<protein>
    <recommendedName>
        <fullName evidence="3">Aldose 1-epimerase</fullName>
        <ecNumber evidence="2">4.4.1.13</ecNumber>
    </recommendedName>
    <alternativeName>
        <fullName evidence="9">Galactose mutarotase</fullName>
    </alternativeName>
    <alternativeName>
        <fullName evidence="8">Type-1 mutarotase</fullName>
    </alternativeName>
</protein>
<dbReference type="InterPro" id="IPR027619">
    <property type="entry name" value="C-S_lyase_PatB-like"/>
</dbReference>
<dbReference type="InterPro" id="IPR051798">
    <property type="entry name" value="Class-II_PLP-Dep_Aminotrans"/>
</dbReference>
<dbReference type="OrthoDB" id="9779408at2"/>
<evidence type="ECO:0000256" key="5">
    <source>
        <dbReference type="ARBA" id="ARBA00023235"/>
    </source>
</evidence>
<dbReference type="GO" id="GO:0016853">
    <property type="term" value="F:isomerase activity"/>
    <property type="evidence" value="ECO:0007669"/>
    <property type="project" value="UniProtKB-KW"/>
</dbReference>
<evidence type="ECO:0000256" key="1">
    <source>
        <dbReference type="ARBA" id="ARBA00001933"/>
    </source>
</evidence>
<dbReference type="Pfam" id="PF00155">
    <property type="entry name" value="Aminotran_1_2"/>
    <property type="match status" value="1"/>
</dbReference>
<dbReference type="PANTHER" id="PTHR43525">
    <property type="entry name" value="PROTEIN MALY"/>
    <property type="match status" value="1"/>
</dbReference>
<dbReference type="PANTHER" id="PTHR43525:SF1">
    <property type="entry name" value="PROTEIN MALY"/>
    <property type="match status" value="1"/>
</dbReference>
<keyword evidence="6 12" id="KW-0456">Lyase</keyword>
<evidence type="ECO:0000256" key="2">
    <source>
        <dbReference type="ARBA" id="ARBA00012224"/>
    </source>
</evidence>
<reference evidence="12 13" key="1">
    <citation type="submission" date="2019-02" db="EMBL/GenBank/DDBJ databases">
        <title>Genomic Encyclopedia of Type Strains, Phase IV (KMG-IV): sequencing the most valuable type-strain genomes for metagenomic binning, comparative biology and taxonomic classification.</title>
        <authorList>
            <person name="Goeker M."/>
        </authorList>
    </citation>
    <scope>NUCLEOTIDE SEQUENCE [LARGE SCALE GENOMIC DNA]</scope>
    <source>
        <strain evidence="12 13">DSM 29486</strain>
    </source>
</reference>
<dbReference type="Gene3D" id="3.40.640.10">
    <property type="entry name" value="Type I PLP-dependent aspartate aminotransferase-like (Major domain)"/>
    <property type="match status" value="1"/>
</dbReference>
<dbReference type="Proteomes" id="UP000292927">
    <property type="component" value="Unassembled WGS sequence"/>
</dbReference>
<gene>
    <name evidence="12" type="ORF">EV209_2721</name>
</gene>
<dbReference type="InterPro" id="IPR014718">
    <property type="entry name" value="GH-type_carb-bd"/>
</dbReference>
<comment type="similarity">
    <text evidence="10">Belongs to the class-II pyridoxal-phosphate-dependent aminotransferase family. MalY/PatB cystathionine beta-lyase subfamily.</text>
</comment>
<dbReference type="AlphaFoldDB" id="A0A4Q7NZP8"/>
<keyword evidence="13" id="KW-1185">Reference proteome</keyword>
<feature type="domain" description="Aminotransferase class I/classII large" evidence="11">
    <location>
        <begin position="394"/>
        <end position="727"/>
    </location>
</feature>
<dbReference type="Pfam" id="PF01263">
    <property type="entry name" value="Aldose_epim"/>
    <property type="match status" value="1"/>
</dbReference>
<evidence type="ECO:0000256" key="4">
    <source>
        <dbReference type="ARBA" id="ARBA00022898"/>
    </source>
</evidence>
<evidence type="ECO:0000256" key="6">
    <source>
        <dbReference type="ARBA" id="ARBA00023239"/>
    </source>
</evidence>
<evidence type="ECO:0000256" key="9">
    <source>
        <dbReference type="ARBA" id="ARBA00033373"/>
    </source>
</evidence>
<dbReference type="InterPro" id="IPR018052">
    <property type="entry name" value="Ald1_epimerase_CS"/>
</dbReference>
<evidence type="ECO:0000256" key="7">
    <source>
        <dbReference type="ARBA" id="ARBA00023277"/>
    </source>
</evidence>
<dbReference type="Gene3D" id="3.90.1150.10">
    <property type="entry name" value="Aspartate Aminotransferase, domain 1"/>
    <property type="match status" value="1"/>
</dbReference>
<dbReference type="Gene3D" id="2.70.98.10">
    <property type="match status" value="1"/>
</dbReference>
<dbReference type="GO" id="GO:0005975">
    <property type="term" value="P:carbohydrate metabolic process"/>
    <property type="evidence" value="ECO:0007669"/>
    <property type="project" value="InterPro"/>
</dbReference>
<evidence type="ECO:0000256" key="3">
    <source>
        <dbReference type="ARBA" id="ARBA00014165"/>
    </source>
</evidence>
<dbReference type="CDD" id="cd00609">
    <property type="entry name" value="AAT_like"/>
    <property type="match status" value="1"/>
</dbReference>
<dbReference type="InterPro" id="IPR004839">
    <property type="entry name" value="Aminotransferase_I/II_large"/>
</dbReference>
<keyword evidence="7" id="KW-0119">Carbohydrate metabolism</keyword>
<evidence type="ECO:0000256" key="8">
    <source>
        <dbReference type="ARBA" id="ARBA00032300"/>
    </source>
</evidence>
<dbReference type="SUPFAM" id="SSF53383">
    <property type="entry name" value="PLP-dependent transferases"/>
    <property type="match status" value="1"/>
</dbReference>
<accession>A0A4Q7NZP8</accession>
<dbReference type="GO" id="GO:0030170">
    <property type="term" value="F:pyridoxal phosphate binding"/>
    <property type="evidence" value="ECO:0007669"/>
    <property type="project" value="InterPro"/>
</dbReference>
<evidence type="ECO:0000256" key="10">
    <source>
        <dbReference type="ARBA" id="ARBA00037974"/>
    </source>
</evidence>
<dbReference type="InterPro" id="IPR015424">
    <property type="entry name" value="PyrdxlP-dep_Trfase"/>
</dbReference>
<dbReference type="NCBIfam" id="NF008277">
    <property type="entry name" value="PRK11055.1"/>
    <property type="match status" value="1"/>
</dbReference>
<keyword evidence="5" id="KW-0413">Isomerase</keyword>
<dbReference type="InterPro" id="IPR015422">
    <property type="entry name" value="PyrdxlP-dep_Trfase_small"/>
</dbReference>
<dbReference type="GO" id="GO:0030246">
    <property type="term" value="F:carbohydrate binding"/>
    <property type="evidence" value="ECO:0007669"/>
    <property type="project" value="InterPro"/>
</dbReference>
<dbReference type="EC" id="4.4.1.13" evidence="2"/>
<sequence length="740" mass="83430">MEQTIFGTTRAGETAHLYTLSNHRGMKAVVSDFGAVLVQLWVPDRDGNAADVVLGYETLSQYEINDPGFGATIGRHANRIGGAAFVLNGKTIHLEKNDGENNLHSGQGSYHRRLWQAEEVCCPEGESVRFSLYSPDGDQGFPGNLQISLQYVLTEENELKLIYRGQSDADTVLNLTNHSYFNLAGQGSVLEQLAWIDADFYTRADAKSIPTGEILPVEKTPMDFRDWKKIGAEIGADYEALNYGQGYDHNYVLNTGGKLALAAKLWDPESRRVMEVYTDRPGMQLYSANFLDGTENGKGGLPLIRRGGICFETQYYPDSVHHENFPSCVLKAGEVFESATIFRFSSKGTYDFDTVHSRKGTGAEKWSPVERQDLEGVVPFSIADMEFPSAPQISEKLRALADTGIWGYTCVTDRFRESVCTWMARRHHYQVQPEWIVNTYGVVPAFYTAVRALTGPGDGVLIQTPAYPPFYGAVRDSGRKLVENPLKLEEGVYRIDFDDLEQKCAEAKLMIFCNPHNPTGRVWSEEELRRVGEICRKHGVVIFSDEIHSDLIMRPNRHHTFASLDAELEQMILTGFSASKTFSLAGLICSSILIPNPSLREKFEGQMEREGVMFNNVFGQTATQTAFEEGEEWLEELLPYIWENYLFVKRWFAAHFPQIHVFPMEGTYLLWADFSGLGLNQEELEQFLQKEAKLYLDEGYIFGPAGSRYERINLACPRTCLEEGLGRLLDAWNQRQVIHG</sequence>
<evidence type="ECO:0000259" key="11">
    <source>
        <dbReference type="Pfam" id="PF00155"/>
    </source>
</evidence>
<dbReference type="EMBL" id="SGXF01000006">
    <property type="protein sequence ID" value="RZS92976.1"/>
    <property type="molecule type" value="Genomic_DNA"/>
</dbReference>
<comment type="cofactor">
    <cofactor evidence="1">
        <name>pyridoxal 5'-phosphate</name>
        <dbReference type="ChEBI" id="CHEBI:597326"/>
    </cofactor>
</comment>
<dbReference type="PROSITE" id="PS00545">
    <property type="entry name" value="ALDOSE_1_EPIMERASE"/>
    <property type="match status" value="1"/>
</dbReference>
<dbReference type="CDD" id="cd09019">
    <property type="entry name" value="galactose_mutarotase_like"/>
    <property type="match status" value="1"/>
</dbReference>
<dbReference type="SUPFAM" id="SSF74650">
    <property type="entry name" value="Galactose mutarotase-like"/>
    <property type="match status" value="1"/>
</dbReference>
<proteinExistence type="inferred from homology"/>
<evidence type="ECO:0000313" key="12">
    <source>
        <dbReference type="EMBL" id="RZS92976.1"/>
    </source>
</evidence>
<dbReference type="InterPro" id="IPR011013">
    <property type="entry name" value="Gal_mutarotase_sf_dom"/>
</dbReference>
<dbReference type="InterPro" id="IPR015421">
    <property type="entry name" value="PyrdxlP-dep_Trfase_major"/>
</dbReference>
<dbReference type="InterPro" id="IPR008183">
    <property type="entry name" value="Aldose_1/G6P_1-epimerase"/>
</dbReference>
<dbReference type="GO" id="GO:0047804">
    <property type="term" value="F:cysteine-S-conjugate beta-lyase activity"/>
    <property type="evidence" value="ECO:0007669"/>
    <property type="project" value="UniProtKB-EC"/>
</dbReference>
<name>A0A4Q7NZP8_9FIRM</name>
<dbReference type="NCBIfam" id="TIGR04350">
    <property type="entry name" value="C_S_lyase_PatB"/>
    <property type="match status" value="1"/>
</dbReference>
<organism evidence="12 13">
    <name type="scientific">Cuneatibacter caecimuris</name>
    <dbReference type="NCBI Taxonomy" id="1796618"/>
    <lineage>
        <taxon>Bacteria</taxon>
        <taxon>Bacillati</taxon>
        <taxon>Bacillota</taxon>
        <taxon>Clostridia</taxon>
        <taxon>Lachnospirales</taxon>
        <taxon>Lachnospiraceae</taxon>
        <taxon>Cuneatibacter</taxon>
    </lineage>
</organism>
<dbReference type="InterPro" id="IPR047215">
    <property type="entry name" value="Galactose_mutarotase-like"/>
</dbReference>
<comment type="caution">
    <text evidence="12">The sequence shown here is derived from an EMBL/GenBank/DDBJ whole genome shotgun (WGS) entry which is preliminary data.</text>
</comment>
<evidence type="ECO:0000313" key="13">
    <source>
        <dbReference type="Proteomes" id="UP000292927"/>
    </source>
</evidence>
<keyword evidence="4" id="KW-0663">Pyridoxal phosphate</keyword>
<dbReference type="RefSeq" id="WP_130435973.1">
    <property type="nucleotide sequence ID" value="NZ_SGXF01000006.1"/>
</dbReference>